<reference evidence="1" key="2">
    <citation type="submission" date="2014-05" db="EMBL/GenBank/DDBJ databases">
        <title>The genome and life-stage specific transcriptomes of Globodera pallida elucidate key aspects of plant parasitism by a cyst nematode.</title>
        <authorList>
            <person name="Cotton J.A."/>
            <person name="Lilley C.J."/>
            <person name="Jones L.M."/>
            <person name="Kikuchi T."/>
            <person name="Reid A.J."/>
            <person name="Thorpe P."/>
            <person name="Tsai I.J."/>
            <person name="Beasley H."/>
            <person name="Blok V."/>
            <person name="Cock P.J.A."/>
            <person name="Van den Akker S.E."/>
            <person name="Holroyd N."/>
            <person name="Hunt M."/>
            <person name="Mantelin S."/>
            <person name="Naghra H."/>
            <person name="Pain A."/>
            <person name="Palomares-Rius J.E."/>
            <person name="Zarowiecki M."/>
            <person name="Berriman M."/>
            <person name="Jones J.T."/>
            <person name="Urwin P.E."/>
        </authorList>
    </citation>
    <scope>NUCLEOTIDE SEQUENCE [LARGE SCALE GENOMIC DNA]</scope>
    <source>
        <strain evidence="1">Lindley</strain>
    </source>
</reference>
<dbReference type="Proteomes" id="UP000050741">
    <property type="component" value="Unassembled WGS sequence"/>
</dbReference>
<accession>A0A183CRU6</accession>
<reference evidence="1" key="1">
    <citation type="submission" date="2013-12" db="EMBL/GenBank/DDBJ databases">
        <authorList>
            <person name="Aslett M."/>
        </authorList>
    </citation>
    <scope>NUCLEOTIDE SEQUENCE [LARGE SCALE GENOMIC DNA]</scope>
    <source>
        <strain evidence="1">Lindley</strain>
    </source>
</reference>
<dbReference type="Gene3D" id="2.30.42.10">
    <property type="match status" value="1"/>
</dbReference>
<protein>
    <submittedName>
        <fullName evidence="2">Phospholipid scramblase</fullName>
    </submittedName>
</protein>
<dbReference type="SUPFAM" id="SSF50156">
    <property type="entry name" value="PDZ domain-like"/>
    <property type="match status" value="1"/>
</dbReference>
<proteinExistence type="predicted"/>
<reference evidence="2" key="3">
    <citation type="submission" date="2016-06" db="UniProtKB">
        <authorList>
            <consortium name="WormBaseParasite"/>
        </authorList>
    </citation>
    <scope>IDENTIFICATION</scope>
</reference>
<evidence type="ECO:0000313" key="1">
    <source>
        <dbReference type="Proteomes" id="UP000050741"/>
    </source>
</evidence>
<dbReference type="WBParaSite" id="GPLIN_001560400">
    <property type="protein sequence ID" value="GPLIN_001560400"/>
    <property type="gene ID" value="GPLIN_001560400"/>
</dbReference>
<dbReference type="InterPro" id="IPR036034">
    <property type="entry name" value="PDZ_sf"/>
</dbReference>
<name>A0A183CRU6_GLOPA</name>
<evidence type="ECO:0000313" key="2">
    <source>
        <dbReference type="WBParaSite" id="GPLIN_001560400"/>
    </source>
</evidence>
<dbReference type="AlphaFoldDB" id="A0A183CRU6"/>
<organism evidence="1 2">
    <name type="scientific">Globodera pallida</name>
    <name type="common">Potato cyst nematode worm</name>
    <name type="synonym">Heterodera pallida</name>
    <dbReference type="NCBI Taxonomy" id="36090"/>
    <lineage>
        <taxon>Eukaryota</taxon>
        <taxon>Metazoa</taxon>
        <taxon>Ecdysozoa</taxon>
        <taxon>Nematoda</taxon>
        <taxon>Chromadorea</taxon>
        <taxon>Rhabditida</taxon>
        <taxon>Tylenchina</taxon>
        <taxon>Tylenchomorpha</taxon>
        <taxon>Tylenchoidea</taxon>
        <taxon>Heteroderidae</taxon>
        <taxon>Heteroderinae</taxon>
        <taxon>Globodera</taxon>
    </lineage>
</organism>
<sequence length="128" mass="13800">MSSAVSVQVTGPKPQLCTLVKDSPFEEFGFSAIVEKDRGHFIDTVDKSGIADCGGLNQDSELSAVMAFCCPLAVLIRQCSYNKMGVPEHIRDAVCRVNTRQLQRMVDVHPPYAADVPSTGENGLSNLA</sequence>
<keyword evidence="1" id="KW-1185">Reference proteome</keyword>